<keyword evidence="2" id="KW-1185">Reference proteome</keyword>
<evidence type="ECO:0000313" key="2">
    <source>
        <dbReference type="Proteomes" id="UP000186817"/>
    </source>
</evidence>
<comment type="caution">
    <text evidence="1">The sequence shown here is derived from an EMBL/GenBank/DDBJ whole genome shotgun (WGS) entry which is preliminary data.</text>
</comment>
<proteinExistence type="predicted"/>
<dbReference type="Proteomes" id="UP000186817">
    <property type="component" value="Unassembled WGS sequence"/>
</dbReference>
<name>A0A1Q9E415_SYMMI</name>
<organism evidence="1 2">
    <name type="scientific">Symbiodinium microadriaticum</name>
    <name type="common">Dinoflagellate</name>
    <name type="synonym">Zooxanthella microadriatica</name>
    <dbReference type="NCBI Taxonomy" id="2951"/>
    <lineage>
        <taxon>Eukaryota</taxon>
        <taxon>Sar</taxon>
        <taxon>Alveolata</taxon>
        <taxon>Dinophyceae</taxon>
        <taxon>Suessiales</taxon>
        <taxon>Symbiodiniaceae</taxon>
        <taxon>Symbiodinium</taxon>
    </lineage>
</organism>
<reference evidence="1 2" key="1">
    <citation type="submission" date="2016-02" db="EMBL/GenBank/DDBJ databases">
        <title>Genome analysis of coral dinoflagellate symbionts highlights evolutionary adaptations to a symbiotic lifestyle.</title>
        <authorList>
            <person name="Aranda M."/>
            <person name="Li Y."/>
            <person name="Liew Y.J."/>
            <person name="Baumgarten S."/>
            <person name="Simakov O."/>
            <person name="Wilson M."/>
            <person name="Piel J."/>
            <person name="Ashoor H."/>
            <person name="Bougouffa S."/>
            <person name="Bajic V.B."/>
            <person name="Ryu T."/>
            <person name="Ravasi T."/>
            <person name="Bayer T."/>
            <person name="Micklem G."/>
            <person name="Kim H."/>
            <person name="Bhak J."/>
            <person name="Lajeunesse T.C."/>
            <person name="Voolstra C.R."/>
        </authorList>
    </citation>
    <scope>NUCLEOTIDE SEQUENCE [LARGE SCALE GENOMIC DNA]</scope>
    <source>
        <strain evidence="1 2">CCMP2467</strain>
    </source>
</reference>
<dbReference type="EMBL" id="LSRX01000271">
    <property type="protein sequence ID" value="OLQ02172.1"/>
    <property type="molecule type" value="Genomic_DNA"/>
</dbReference>
<protein>
    <submittedName>
        <fullName evidence="1">Uncharacterized protein</fullName>
    </submittedName>
</protein>
<accession>A0A1Q9E415</accession>
<sequence length="83" mass="9404">MIGRFQHSPVIIVAFRSLEEQQSGPDAKGTYLAAPGITGFPPFFQVLSQTALKNFGLMSRECFWQMRCCREEEPPFDNESVCE</sequence>
<evidence type="ECO:0000313" key="1">
    <source>
        <dbReference type="EMBL" id="OLQ02172.1"/>
    </source>
</evidence>
<dbReference type="AlphaFoldDB" id="A0A1Q9E415"/>
<gene>
    <name evidence="1" type="ORF">AK812_SmicGene14996</name>
</gene>